<evidence type="ECO:0000256" key="5">
    <source>
        <dbReference type="ARBA" id="ARBA00022692"/>
    </source>
</evidence>
<reference evidence="13" key="1">
    <citation type="submission" date="2020-10" db="EMBL/GenBank/DDBJ databases">
        <authorList>
            <person name="Gilroy R."/>
        </authorList>
    </citation>
    <scope>NUCLEOTIDE SEQUENCE</scope>
    <source>
        <strain evidence="13">ChiSxjej1B13-7041</strain>
    </source>
</reference>
<keyword evidence="9" id="KW-0472">Membrane</keyword>
<evidence type="ECO:0000256" key="2">
    <source>
        <dbReference type="ARBA" id="ARBA00004236"/>
    </source>
</evidence>
<dbReference type="AlphaFoldDB" id="A0A9D1JHA8"/>
<protein>
    <submittedName>
        <fullName evidence="13">Peptidase</fullName>
    </submittedName>
</protein>
<evidence type="ECO:0000256" key="4">
    <source>
        <dbReference type="ARBA" id="ARBA00022475"/>
    </source>
</evidence>
<keyword evidence="7" id="KW-0573">Peptidoglycan synthesis</keyword>
<dbReference type="InterPro" id="IPR005311">
    <property type="entry name" value="PBP_dimer"/>
</dbReference>
<dbReference type="EMBL" id="DVHU01000106">
    <property type="protein sequence ID" value="HIR94122.1"/>
    <property type="molecule type" value="Genomic_DNA"/>
</dbReference>
<evidence type="ECO:0000256" key="8">
    <source>
        <dbReference type="ARBA" id="ARBA00022989"/>
    </source>
</evidence>
<dbReference type="Gene3D" id="3.30.70.2110">
    <property type="match status" value="1"/>
</dbReference>
<feature type="domain" description="Penicillin-binding protein dimerisation" evidence="12">
    <location>
        <begin position="35"/>
        <end position="309"/>
    </location>
</feature>
<dbReference type="PANTHER" id="PTHR30627:SF2">
    <property type="entry name" value="PEPTIDOGLYCAN D,D-TRANSPEPTIDASE MRDA"/>
    <property type="match status" value="1"/>
</dbReference>
<dbReference type="Proteomes" id="UP000886841">
    <property type="component" value="Unassembled WGS sequence"/>
</dbReference>
<dbReference type="GO" id="GO:0005886">
    <property type="term" value="C:plasma membrane"/>
    <property type="evidence" value="ECO:0007669"/>
    <property type="project" value="UniProtKB-SubCell"/>
</dbReference>
<keyword evidence="6" id="KW-0133">Cell shape</keyword>
<dbReference type="Gene3D" id="3.40.710.10">
    <property type="entry name" value="DD-peptidase/beta-lactamase superfamily"/>
    <property type="match status" value="1"/>
</dbReference>
<dbReference type="GO" id="GO:0008360">
    <property type="term" value="P:regulation of cell shape"/>
    <property type="evidence" value="ECO:0007669"/>
    <property type="project" value="UniProtKB-KW"/>
</dbReference>
<dbReference type="InterPro" id="IPR012338">
    <property type="entry name" value="Beta-lactam/transpept-like"/>
</dbReference>
<evidence type="ECO:0000259" key="11">
    <source>
        <dbReference type="Pfam" id="PF00905"/>
    </source>
</evidence>
<evidence type="ECO:0000256" key="9">
    <source>
        <dbReference type="ARBA" id="ARBA00023136"/>
    </source>
</evidence>
<comment type="similarity">
    <text evidence="3">Belongs to the transpeptidase family.</text>
</comment>
<evidence type="ECO:0000313" key="13">
    <source>
        <dbReference type="EMBL" id="HIR94122.1"/>
    </source>
</evidence>
<dbReference type="InterPro" id="IPR050515">
    <property type="entry name" value="Beta-lactam/transpept"/>
</dbReference>
<dbReference type="Pfam" id="PF03717">
    <property type="entry name" value="PBP_dimer"/>
    <property type="match status" value="1"/>
</dbReference>
<evidence type="ECO:0000256" key="10">
    <source>
        <dbReference type="ARBA" id="ARBA00023316"/>
    </source>
</evidence>
<gene>
    <name evidence="13" type="ORF">IAB98_11955</name>
</gene>
<dbReference type="GO" id="GO:0071972">
    <property type="term" value="F:peptidoglycan L,D-transpeptidase activity"/>
    <property type="evidence" value="ECO:0007669"/>
    <property type="project" value="TreeGrafter"/>
</dbReference>
<accession>A0A9D1JHA8</accession>
<dbReference type="InterPro" id="IPR036138">
    <property type="entry name" value="PBP_dimer_sf"/>
</dbReference>
<name>A0A9D1JHA8_9FIRM</name>
<organism evidence="13 14">
    <name type="scientific">Candidatus Egerieimonas intestinavium</name>
    <dbReference type="NCBI Taxonomy" id="2840777"/>
    <lineage>
        <taxon>Bacteria</taxon>
        <taxon>Bacillati</taxon>
        <taxon>Bacillota</taxon>
        <taxon>Clostridia</taxon>
        <taxon>Lachnospirales</taxon>
        <taxon>Lachnospiraceae</taxon>
        <taxon>Lachnospiraceae incertae sedis</taxon>
        <taxon>Candidatus Egerieimonas</taxon>
    </lineage>
</organism>
<dbReference type="GO" id="GO:0008658">
    <property type="term" value="F:penicillin binding"/>
    <property type="evidence" value="ECO:0007669"/>
    <property type="project" value="InterPro"/>
</dbReference>
<feature type="domain" description="Penicillin-binding protein transpeptidase" evidence="11">
    <location>
        <begin position="603"/>
        <end position="910"/>
    </location>
</feature>
<keyword evidence="10" id="KW-0961">Cell wall biogenesis/degradation</keyword>
<evidence type="ECO:0000256" key="6">
    <source>
        <dbReference type="ARBA" id="ARBA00022960"/>
    </source>
</evidence>
<dbReference type="InterPro" id="IPR001460">
    <property type="entry name" value="PCN-bd_Tpept"/>
</dbReference>
<keyword evidence="8" id="KW-1133">Transmembrane helix</keyword>
<dbReference type="SUPFAM" id="SSF56519">
    <property type="entry name" value="Penicillin binding protein dimerisation domain"/>
    <property type="match status" value="1"/>
</dbReference>
<dbReference type="PANTHER" id="PTHR30627">
    <property type="entry name" value="PEPTIDOGLYCAN D,D-TRANSPEPTIDASE"/>
    <property type="match status" value="1"/>
</dbReference>
<proteinExistence type="inferred from homology"/>
<comment type="subcellular location">
    <subcellularLocation>
        <location evidence="2">Cell membrane</location>
    </subcellularLocation>
    <subcellularLocation>
        <location evidence="1">Membrane</location>
        <topology evidence="1">Single-pass membrane protein</topology>
    </subcellularLocation>
</comment>
<evidence type="ECO:0000256" key="3">
    <source>
        <dbReference type="ARBA" id="ARBA00007171"/>
    </source>
</evidence>
<evidence type="ECO:0000256" key="1">
    <source>
        <dbReference type="ARBA" id="ARBA00004167"/>
    </source>
</evidence>
<keyword evidence="4" id="KW-1003">Cell membrane</keyword>
<dbReference type="Gene3D" id="3.90.1310.10">
    <property type="entry name" value="Penicillin-binding protein 2a (Domain 2)"/>
    <property type="match status" value="2"/>
</dbReference>
<sequence length="946" mass="105062">MAFVLIQRIFSLQIIHGEEYEKNFSLKTTKERTLKSTRGNIYDRNGNVLASNKLTYSVTLEDNGSYDSSREQDLSLNGEIYQIIKLLEANGDSITQDFHVILDENGDYAYDVTGVALDRFRADVYGHAYIDDLEEREANATAEQMMEDLIGDSYQYSYGLKANKTPYTEEELTSHGLPTELTKEEALKIVTVRYQLFTISYQKYMTVTIATDVSEDSVAAIMERQVDLPGVDVAEDSIRVYEDSVYFASVLGYTGRISAEELEKLKAENPNYTANSIVGKAGIEQYMETTLQGTDGSETVYVDSMGKVLSIDEESRKEPVQGNDVYLNIDKEMTIATYKILEQRIAGILVNKIQNIKEVNWEGITDTVQIPVPIYDVYNALIDNSVIDINRFAYTDSSAIEQDIYSRFQQKQESVFSAIGQELTGTAPAAYKDLAPEMQDYIDYIVDTLLVNEGILNKDAIDKSDSVYQTWTKDETISLQEYLTYAASQNWIDISSIYREGDYGESTYLDSREVYEILTEYLADCLRTDSEFSKILYRYMILNDELTGEDLAQVLYEQGVLSKDDSSYGELMAGTLSAYELIVGKISSLEITPAMLALDPCSGSAVFTNPQTGEVLACVSYPGYDNNRLANQTDTAYYRKLLSDQSTPFYNKATQQTTAPGSTFKLVTVTAGLMEGTISTNTTFSCNGVFDKVTPALHCWNTSGHGALDAVGGIVNSCNVFMANTVYAMGLDDENEFNDNAALQKLASYARLFDLDKKSGIEITESEPQVSDYAAIPSAIGQGTHNYTTSQLARYATTLANSGTSYKLSLIDKVTDANGELIQDYTPEVESSLELPSYVWNEIHTGMRTVVQRNSSFRGFEVEVAGKTGTAQEADNRPDHGLFIGYAPYDDPTLAFCVRIPCSYTAGNAAVAAKDMLSYYFNLEDEADLLTGRADMEGLVGQRTDG</sequence>
<reference evidence="13" key="2">
    <citation type="journal article" date="2021" name="PeerJ">
        <title>Extensive microbial diversity within the chicken gut microbiome revealed by metagenomics and culture.</title>
        <authorList>
            <person name="Gilroy R."/>
            <person name="Ravi A."/>
            <person name="Getino M."/>
            <person name="Pursley I."/>
            <person name="Horton D.L."/>
            <person name="Alikhan N.F."/>
            <person name="Baker D."/>
            <person name="Gharbi K."/>
            <person name="Hall N."/>
            <person name="Watson M."/>
            <person name="Adriaenssens E.M."/>
            <person name="Foster-Nyarko E."/>
            <person name="Jarju S."/>
            <person name="Secka A."/>
            <person name="Antonio M."/>
            <person name="Oren A."/>
            <person name="Chaudhuri R.R."/>
            <person name="La Ragione R."/>
            <person name="Hildebrand F."/>
            <person name="Pallen M.J."/>
        </authorList>
    </citation>
    <scope>NUCLEOTIDE SEQUENCE</scope>
    <source>
        <strain evidence="13">ChiSxjej1B13-7041</strain>
    </source>
</reference>
<dbReference type="SUPFAM" id="SSF56601">
    <property type="entry name" value="beta-lactamase/transpeptidase-like"/>
    <property type="match status" value="1"/>
</dbReference>
<dbReference type="Pfam" id="PF00905">
    <property type="entry name" value="Transpeptidase"/>
    <property type="match status" value="1"/>
</dbReference>
<dbReference type="GO" id="GO:0009252">
    <property type="term" value="P:peptidoglycan biosynthetic process"/>
    <property type="evidence" value="ECO:0007669"/>
    <property type="project" value="UniProtKB-KW"/>
</dbReference>
<comment type="caution">
    <text evidence="13">The sequence shown here is derived from an EMBL/GenBank/DDBJ whole genome shotgun (WGS) entry which is preliminary data.</text>
</comment>
<keyword evidence="5" id="KW-0812">Transmembrane</keyword>
<dbReference type="GO" id="GO:0071555">
    <property type="term" value="P:cell wall organization"/>
    <property type="evidence" value="ECO:0007669"/>
    <property type="project" value="UniProtKB-KW"/>
</dbReference>
<evidence type="ECO:0000259" key="12">
    <source>
        <dbReference type="Pfam" id="PF03717"/>
    </source>
</evidence>
<evidence type="ECO:0000256" key="7">
    <source>
        <dbReference type="ARBA" id="ARBA00022984"/>
    </source>
</evidence>
<evidence type="ECO:0000313" key="14">
    <source>
        <dbReference type="Proteomes" id="UP000886841"/>
    </source>
</evidence>